<evidence type="ECO:0000259" key="2">
    <source>
        <dbReference type="Pfam" id="PF03551"/>
    </source>
</evidence>
<dbReference type="CDD" id="cd00090">
    <property type="entry name" value="HTH_ARSR"/>
    <property type="match status" value="1"/>
</dbReference>
<name>A0A919ME45_9ACTN</name>
<dbReference type="InterPro" id="IPR036390">
    <property type="entry name" value="WH_DNA-bd_sf"/>
</dbReference>
<organism evidence="3 4">
    <name type="scientific">Paractinoplanes ferrugineus</name>
    <dbReference type="NCBI Taxonomy" id="113564"/>
    <lineage>
        <taxon>Bacteria</taxon>
        <taxon>Bacillati</taxon>
        <taxon>Actinomycetota</taxon>
        <taxon>Actinomycetes</taxon>
        <taxon>Micromonosporales</taxon>
        <taxon>Micromonosporaceae</taxon>
        <taxon>Paractinoplanes</taxon>
    </lineage>
</organism>
<keyword evidence="4" id="KW-1185">Reference proteome</keyword>
<dbReference type="PANTHER" id="PTHR43252:SF2">
    <property type="entry name" value="TRANSCRIPTION REGULATOR, PADR-LIKE FAMILY"/>
    <property type="match status" value="1"/>
</dbReference>
<dbReference type="Pfam" id="PF03551">
    <property type="entry name" value="PadR"/>
    <property type="match status" value="1"/>
</dbReference>
<proteinExistence type="predicted"/>
<feature type="region of interest" description="Disordered" evidence="1">
    <location>
        <begin position="51"/>
        <end position="80"/>
    </location>
</feature>
<gene>
    <name evidence="3" type="ORF">Afe05nite_10050</name>
</gene>
<dbReference type="EMBL" id="BOMM01000007">
    <property type="protein sequence ID" value="GIE09165.1"/>
    <property type="molecule type" value="Genomic_DNA"/>
</dbReference>
<evidence type="ECO:0000313" key="3">
    <source>
        <dbReference type="EMBL" id="GIE09165.1"/>
    </source>
</evidence>
<dbReference type="Gene3D" id="1.10.10.10">
    <property type="entry name" value="Winged helix-like DNA-binding domain superfamily/Winged helix DNA-binding domain"/>
    <property type="match status" value="1"/>
</dbReference>
<dbReference type="InterPro" id="IPR011991">
    <property type="entry name" value="ArsR-like_HTH"/>
</dbReference>
<protein>
    <recommendedName>
        <fullName evidence="2">Transcription regulator PadR N-terminal domain-containing protein</fullName>
    </recommendedName>
</protein>
<comment type="caution">
    <text evidence="3">The sequence shown here is derived from an EMBL/GenBank/DDBJ whole genome shotgun (WGS) entry which is preliminary data.</text>
</comment>
<dbReference type="AlphaFoldDB" id="A0A919ME45"/>
<dbReference type="InterPro" id="IPR036388">
    <property type="entry name" value="WH-like_DNA-bd_sf"/>
</dbReference>
<sequence>MLALLLERPMHGYEMIQELDSRTNGIWRPSPGSVYPTLQLLEDEGLIEPEAAGGRKSYHLTDAGRPEAETAAQNPPWASIGDDTMSQVQDFRDAAVGIMSALRQVGFSGTPEQRQKALEVLNETKRKLYAILADAE</sequence>
<dbReference type="InterPro" id="IPR005149">
    <property type="entry name" value="Tscrpt_reg_PadR_N"/>
</dbReference>
<dbReference type="Proteomes" id="UP000598174">
    <property type="component" value="Unassembled WGS sequence"/>
</dbReference>
<accession>A0A919ME45</accession>
<dbReference type="PANTHER" id="PTHR43252">
    <property type="entry name" value="TRANSCRIPTIONAL REGULATOR YQJI"/>
    <property type="match status" value="1"/>
</dbReference>
<reference evidence="3" key="1">
    <citation type="submission" date="2021-01" db="EMBL/GenBank/DDBJ databases">
        <title>Whole genome shotgun sequence of Actinoplanes ferrugineus NBRC 15555.</title>
        <authorList>
            <person name="Komaki H."/>
            <person name="Tamura T."/>
        </authorList>
    </citation>
    <scope>NUCLEOTIDE SEQUENCE</scope>
    <source>
        <strain evidence="3">NBRC 15555</strain>
    </source>
</reference>
<dbReference type="SUPFAM" id="SSF46785">
    <property type="entry name" value="Winged helix' DNA-binding domain"/>
    <property type="match status" value="1"/>
</dbReference>
<evidence type="ECO:0000256" key="1">
    <source>
        <dbReference type="SAM" id="MobiDB-lite"/>
    </source>
</evidence>
<evidence type="ECO:0000313" key="4">
    <source>
        <dbReference type="Proteomes" id="UP000598174"/>
    </source>
</evidence>
<feature type="domain" description="Transcription regulator PadR N-terminal" evidence="2">
    <location>
        <begin position="1"/>
        <end position="68"/>
    </location>
</feature>